<keyword evidence="5" id="KW-1185">Reference proteome</keyword>
<dbReference type="GO" id="GO:0006952">
    <property type="term" value="P:defense response"/>
    <property type="evidence" value="ECO:0007669"/>
    <property type="project" value="InterPro"/>
</dbReference>
<feature type="region of interest" description="Disordered" evidence="2">
    <location>
        <begin position="47"/>
        <end position="68"/>
    </location>
</feature>
<dbReference type="InterPro" id="IPR000157">
    <property type="entry name" value="TIR_dom"/>
</dbReference>
<dbReference type="Gene3D" id="3.40.50.10140">
    <property type="entry name" value="Toll/interleukin-1 receptor homology (TIR) domain"/>
    <property type="match status" value="1"/>
</dbReference>
<dbReference type="GO" id="GO:0043531">
    <property type="term" value="F:ADP binding"/>
    <property type="evidence" value="ECO:0007669"/>
    <property type="project" value="InterPro"/>
</dbReference>
<organism evidence="4 5">
    <name type="scientific">Morella rubra</name>
    <name type="common">Chinese bayberry</name>
    <dbReference type="NCBI Taxonomy" id="262757"/>
    <lineage>
        <taxon>Eukaryota</taxon>
        <taxon>Viridiplantae</taxon>
        <taxon>Streptophyta</taxon>
        <taxon>Embryophyta</taxon>
        <taxon>Tracheophyta</taxon>
        <taxon>Spermatophyta</taxon>
        <taxon>Magnoliopsida</taxon>
        <taxon>eudicotyledons</taxon>
        <taxon>Gunneridae</taxon>
        <taxon>Pentapetalae</taxon>
        <taxon>rosids</taxon>
        <taxon>fabids</taxon>
        <taxon>Fagales</taxon>
        <taxon>Myricaceae</taxon>
        <taxon>Morella</taxon>
    </lineage>
</organism>
<evidence type="ECO:0000313" key="4">
    <source>
        <dbReference type="EMBL" id="KAB1228347.1"/>
    </source>
</evidence>
<dbReference type="PANTHER" id="PTHR11017">
    <property type="entry name" value="LEUCINE-RICH REPEAT-CONTAINING PROTEIN"/>
    <property type="match status" value="1"/>
</dbReference>
<feature type="domain" description="TIR" evidence="3">
    <location>
        <begin position="72"/>
        <end position="241"/>
    </location>
</feature>
<evidence type="ECO:0000256" key="1">
    <source>
        <dbReference type="ARBA" id="ARBA00023027"/>
    </source>
</evidence>
<sequence>MDQREGRTTAARLSLKRKLEAADFEDQNQGGRKLLVIEDGNKDVQLNSAPRSASSTSAQTLPSSSKPRSNCWNYDVFLSFRGEDTRKNFTDHLYSALVQAGIHTFRDDDELRRGENISTELLNAIRGSRISIAVFSKGYASSSWCLDELAEILRSTKTKGQTLLPVFYDVNPSDVRKQTGTFAQAFARHEERFRADMERVQRWRAALTEAADLSGWDLESVANGYESRFIEEIVEEVLLKVNRVRLQVAMHPIGIDSRVEEMKALFNLKTSDVCILGIYGMGGSGKTTLAKALYNQICDEFEGSSCLLNIKEVSGQLNGLVHLQEQLLYDILKIKNVKIHNVEEGIKLIEKRIQSKRVLVILDDVDHLKQLQALVGNCKWFRPGSKVIATTRDEQLLTQLGVHGKYKVTELNHFGVSSTFLLACLQDGPSKRRLSRAFNSCSGVHWRTSFSS</sequence>
<evidence type="ECO:0000256" key="2">
    <source>
        <dbReference type="SAM" id="MobiDB-lite"/>
    </source>
</evidence>
<dbReference type="SMART" id="SM00255">
    <property type="entry name" value="TIR"/>
    <property type="match status" value="1"/>
</dbReference>
<dbReference type="PRINTS" id="PR00364">
    <property type="entry name" value="DISEASERSIST"/>
</dbReference>
<dbReference type="Pfam" id="PF01582">
    <property type="entry name" value="TIR"/>
    <property type="match status" value="1"/>
</dbReference>
<dbReference type="SUPFAM" id="SSF52200">
    <property type="entry name" value="Toll/Interleukin receptor TIR domain"/>
    <property type="match status" value="1"/>
</dbReference>
<dbReference type="PROSITE" id="PS50104">
    <property type="entry name" value="TIR"/>
    <property type="match status" value="1"/>
</dbReference>
<dbReference type="Proteomes" id="UP000516437">
    <property type="component" value="Unassembled WGS sequence"/>
</dbReference>
<dbReference type="FunFam" id="3.40.50.10140:FF:000007">
    <property type="entry name" value="Disease resistance protein (TIR-NBS-LRR class)"/>
    <property type="match status" value="1"/>
</dbReference>
<dbReference type="InterPro" id="IPR027417">
    <property type="entry name" value="P-loop_NTPase"/>
</dbReference>
<dbReference type="EMBL" id="RXIC02000001">
    <property type="protein sequence ID" value="KAB1228347.1"/>
    <property type="molecule type" value="Genomic_DNA"/>
</dbReference>
<accession>A0A6A1WXD7</accession>
<evidence type="ECO:0000313" key="5">
    <source>
        <dbReference type="Proteomes" id="UP000516437"/>
    </source>
</evidence>
<keyword evidence="1" id="KW-0520">NAD</keyword>
<feature type="compositionally biased region" description="Low complexity" evidence="2">
    <location>
        <begin position="52"/>
        <end position="65"/>
    </location>
</feature>
<gene>
    <name evidence="4" type="ORF">CJ030_MR6G003738</name>
</gene>
<evidence type="ECO:0000259" key="3">
    <source>
        <dbReference type="PROSITE" id="PS50104"/>
    </source>
</evidence>
<dbReference type="InterPro" id="IPR002182">
    <property type="entry name" value="NB-ARC"/>
</dbReference>
<dbReference type="Gene3D" id="3.40.50.300">
    <property type="entry name" value="P-loop containing nucleotide triphosphate hydrolases"/>
    <property type="match status" value="1"/>
</dbReference>
<proteinExistence type="predicted"/>
<dbReference type="PANTHER" id="PTHR11017:SF562">
    <property type="entry name" value="ADP-RIBOSYL CYCLASE_CYCLIC ADP-RIBOSE HYDROLASE"/>
    <property type="match status" value="1"/>
</dbReference>
<dbReference type="OrthoDB" id="1357022at2759"/>
<protein>
    <submittedName>
        <fullName evidence="4">TMV resistance protein N</fullName>
    </submittedName>
</protein>
<dbReference type="GO" id="GO:0007165">
    <property type="term" value="P:signal transduction"/>
    <property type="evidence" value="ECO:0007669"/>
    <property type="project" value="InterPro"/>
</dbReference>
<name>A0A6A1WXD7_9ROSI</name>
<reference evidence="4 5" key="1">
    <citation type="journal article" date="2019" name="Plant Biotechnol. J.">
        <title>The red bayberry genome and genetic basis of sex determination.</title>
        <authorList>
            <person name="Jia H.M."/>
            <person name="Jia H.J."/>
            <person name="Cai Q.L."/>
            <person name="Wang Y."/>
            <person name="Zhao H.B."/>
            <person name="Yang W.F."/>
            <person name="Wang G.Y."/>
            <person name="Li Y.H."/>
            <person name="Zhan D.L."/>
            <person name="Shen Y.T."/>
            <person name="Niu Q.F."/>
            <person name="Chang L."/>
            <person name="Qiu J."/>
            <person name="Zhao L."/>
            <person name="Xie H.B."/>
            <person name="Fu W.Y."/>
            <person name="Jin J."/>
            <person name="Li X.W."/>
            <person name="Jiao Y."/>
            <person name="Zhou C.C."/>
            <person name="Tu T."/>
            <person name="Chai C.Y."/>
            <person name="Gao J.L."/>
            <person name="Fan L.J."/>
            <person name="van de Weg E."/>
            <person name="Wang J.Y."/>
            <person name="Gao Z.S."/>
        </authorList>
    </citation>
    <scope>NUCLEOTIDE SEQUENCE [LARGE SCALE GENOMIC DNA]</scope>
    <source>
        <tissue evidence="4">Leaves</tissue>
    </source>
</reference>
<dbReference type="Pfam" id="PF00931">
    <property type="entry name" value="NB-ARC"/>
    <property type="match status" value="1"/>
</dbReference>
<dbReference type="AlphaFoldDB" id="A0A6A1WXD7"/>
<dbReference type="InterPro" id="IPR035897">
    <property type="entry name" value="Toll_tir_struct_dom_sf"/>
</dbReference>
<comment type="caution">
    <text evidence="4">The sequence shown here is derived from an EMBL/GenBank/DDBJ whole genome shotgun (WGS) entry which is preliminary data.</text>
</comment>
<dbReference type="InterPro" id="IPR044974">
    <property type="entry name" value="Disease_R_plants"/>
</dbReference>
<dbReference type="SUPFAM" id="SSF52540">
    <property type="entry name" value="P-loop containing nucleoside triphosphate hydrolases"/>
    <property type="match status" value="1"/>
</dbReference>